<evidence type="ECO:0000313" key="1">
    <source>
        <dbReference type="EMBL" id="GGI94170.1"/>
    </source>
</evidence>
<sequence>MADGLDEHRLALYLLAQRLSLTTGPLRLLDGDFPHRTVMAVIAGHNLKKALALVRF</sequence>
<protein>
    <submittedName>
        <fullName evidence="1">Uncharacterized protein</fullName>
    </submittedName>
</protein>
<comment type="caution">
    <text evidence="1">The sequence shown here is derived from an EMBL/GenBank/DDBJ whole genome shotgun (WGS) entry which is preliminary data.</text>
</comment>
<evidence type="ECO:0000313" key="2">
    <source>
        <dbReference type="Proteomes" id="UP000657574"/>
    </source>
</evidence>
<reference evidence="1" key="2">
    <citation type="submission" date="2020-09" db="EMBL/GenBank/DDBJ databases">
        <authorList>
            <person name="Sun Q."/>
            <person name="Ohkuma M."/>
        </authorList>
    </citation>
    <scope>NUCLEOTIDE SEQUENCE</scope>
    <source>
        <strain evidence="1">JCM 3086</strain>
    </source>
</reference>
<dbReference type="Proteomes" id="UP000657574">
    <property type="component" value="Unassembled WGS sequence"/>
</dbReference>
<accession>A0A917JZ96</accession>
<dbReference type="EMBL" id="BMQA01000001">
    <property type="protein sequence ID" value="GGI94170.1"/>
    <property type="molecule type" value="Genomic_DNA"/>
</dbReference>
<organism evidence="1 2">
    <name type="scientific">Streptomyces brasiliensis</name>
    <dbReference type="NCBI Taxonomy" id="1954"/>
    <lineage>
        <taxon>Bacteria</taxon>
        <taxon>Bacillati</taxon>
        <taxon>Actinomycetota</taxon>
        <taxon>Actinomycetes</taxon>
        <taxon>Kitasatosporales</taxon>
        <taxon>Streptomycetaceae</taxon>
        <taxon>Streptomyces</taxon>
    </lineage>
</organism>
<name>A0A917JZ96_9ACTN</name>
<dbReference type="RefSeq" id="WP_229839913.1">
    <property type="nucleotide sequence ID" value="NZ_BMQA01000001.1"/>
</dbReference>
<keyword evidence="2" id="KW-1185">Reference proteome</keyword>
<proteinExistence type="predicted"/>
<gene>
    <name evidence="1" type="ORF">GCM10010121_000660</name>
</gene>
<dbReference type="AlphaFoldDB" id="A0A917JZ96"/>
<reference evidence="1" key="1">
    <citation type="journal article" date="2014" name="Int. J. Syst. Evol. Microbiol.">
        <title>Complete genome sequence of Corynebacterium casei LMG S-19264T (=DSM 44701T), isolated from a smear-ripened cheese.</title>
        <authorList>
            <consortium name="US DOE Joint Genome Institute (JGI-PGF)"/>
            <person name="Walter F."/>
            <person name="Albersmeier A."/>
            <person name="Kalinowski J."/>
            <person name="Ruckert C."/>
        </authorList>
    </citation>
    <scope>NUCLEOTIDE SEQUENCE</scope>
    <source>
        <strain evidence="1">JCM 3086</strain>
    </source>
</reference>